<dbReference type="EMBL" id="NIOF01000023">
    <property type="protein sequence ID" value="OWQ83115.1"/>
    <property type="molecule type" value="Genomic_DNA"/>
</dbReference>
<proteinExistence type="predicted"/>
<dbReference type="InterPro" id="IPR036390">
    <property type="entry name" value="WH_DNA-bd_sf"/>
</dbReference>
<evidence type="ECO:0000313" key="4">
    <source>
        <dbReference type="EMBL" id="OWQ83115.1"/>
    </source>
</evidence>
<dbReference type="Pfam" id="PF00294">
    <property type="entry name" value="PfkB"/>
    <property type="match status" value="1"/>
</dbReference>
<dbReference type="SUPFAM" id="SSF46785">
    <property type="entry name" value="Winged helix' DNA-binding domain"/>
    <property type="match status" value="1"/>
</dbReference>
<dbReference type="GO" id="GO:0005737">
    <property type="term" value="C:cytoplasm"/>
    <property type="evidence" value="ECO:0007669"/>
    <property type="project" value="TreeGrafter"/>
</dbReference>
<dbReference type="GO" id="GO:0016798">
    <property type="term" value="F:hydrolase activity, acting on glycosyl bonds"/>
    <property type="evidence" value="ECO:0007669"/>
    <property type="project" value="TreeGrafter"/>
</dbReference>
<dbReference type="OrthoDB" id="9806249at2"/>
<dbReference type="Proteomes" id="UP000197468">
    <property type="component" value="Unassembled WGS sequence"/>
</dbReference>
<keyword evidence="2" id="KW-0418">Kinase</keyword>
<dbReference type="Pfam" id="PF13412">
    <property type="entry name" value="HTH_24"/>
    <property type="match status" value="1"/>
</dbReference>
<dbReference type="InterPro" id="IPR036388">
    <property type="entry name" value="WH-like_DNA-bd_sf"/>
</dbReference>
<evidence type="ECO:0000256" key="1">
    <source>
        <dbReference type="ARBA" id="ARBA00022679"/>
    </source>
</evidence>
<name>A0A2D0ALU3_9BURK</name>
<dbReference type="RefSeq" id="WP_088388584.1">
    <property type="nucleotide sequence ID" value="NZ_NIOF01000023.1"/>
</dbReference>
<sequence length="361" mass="37893">MSSSKEQLLALVEANPFISQQDLADRLGLSRSAIAGHLAQLTKEGRILGRAYVLPQRQPIVCMGGTNLDRKLRSIGPLQMGSSNPAHQHESAGGVARNIAENLARLGLPVHLLTAVGRDGAGQALLAQLQALGVDCGGCLQAADAATGSYTAVLDAQGELVLALAHMALTDRLDPAFLRQTAPQRAPARWLVADLNLPRETLDELRAEARLRDQRLLLVAVSEPKMARLGTDLRGVELLVLNRGELRALTGRALDDDAALRAAWHALREAGLRRLVVSDGARGVLHSDGDELVALAAPTLDPASIREVTGAGDAMTAGIVAGLHRDPDDLRGACALGLRLAALTLQSDATVSPALSPALIA</sequence>
<dbReference type="SUPFAM" id="SSF53613">
    <property type="entry name" value="Ribokinase-like"/>
    <property type="match status" value="1"/>
</dbReference>
<comment type="caution">
    <text evidence="4">The sequence shown here is derived from an EMBL/GenBank/DDBJ whole genome shotgun (WGS) entry which is preliminary data.</text>
</comment>
<protein>
    <recommendedName>
        <fullName evidence="3">Carbohydrate kinase PfkB domain-containing protein</fullName>
    </recommendedName>
</protein>
<dbReference type="AlphaFoldDB" id="A0A2D0ALU3"/>
<gene>
    <name evidence="4" type="ORF">CDN99_26860</name>
</gene>
<dbReference type="PANTHER" id="PTHR42909:SF4">
    <property type="entry name" value="CARBOHYDRATE KINASE, PFKB FAMILY"/>
    <property type="match status" value="1"/>
</dbReference>
<dbReference type="Gene3D" id="1.10.10.10">
    <property type="entry name" value="Winged helix-like DNA-binding domain superfamily/Winged helix DNA-binding domain"/>
    <property type="match status" value="1"/>
</dbReference>
<dbReference type="InterPro" id="IPR011611">
    <property type="entry name" value="PfkB_dom"/>
</dbReference>
<dbReference type="Gene3D" id="3.40.1190.20">
    <property type="match status" value="1"/>
</dbReference>
<evidence type="ECO:0000259" key="3">
    <source>
        <dbReference type="Pfam" id="PF00294"/>
    </source>
</evidence>
<dbReference type="InterPro" id="IPR029056">
    <property type="entry name" value="Ribokinase-like"/>
</dbReference>
<keyword evidence="5" id="KW-1185">Reference proteome</keyword>
<evidence type="ECO:0000313" key="5">
    <source>
        <dbReference type="Proteomes" id="UP000197468"/>
    </source>
</evidence>
<dbReference type="GO" id="GO:0004730">
    <property type="term" value="F:pseudouridylate synthase activity"/>
    <property type="evidence" value="ECO:0007669"/>
    <property type="project" value="TreeGrafter"/>
</dbReference>
<keyword evidence="1" id="KW-0808">Transferase</keyword>
<feature type="domain" description="Carbohydrate kinase PfkB" evidence="3">
    <location>
        <begin position="60"/>
        <end position="353"/>
    </location>
</feature>
<dbReference type="PANTHER" id="PTHR42909">
    <property type="entry name" value="ZGC:136858"/>
    <property type="match status" value="1"/>
</dbReference>
<dbReference type="InterPro" id="IPR002173">
    <property type="entry name" value="Carboh/pur_kinase_PfkB_CS"/>
</dbReference>
<accession>A0A2D0ALU3</accession>
<reference evidence="4 5" key="1">
    <citation type="journal article" date="2008" name="Int. J. Syst. Evol. Microbiol.">
        <title>Description of Roseateles aquatilis sp. nov. and Roseateles terrae sp. nov., in the class Betaproteobacteria, and emended description of the genus Roseateles.</title>
        <authorList>
            <person name="Gomila M."/>
            <person name="Bowien B."/>
            <person name="Falsen E."/>
            <person name="Moore E.R."/>
            <person name="Lalucat J."/>
        </authorList>
    </citation>
    <scope>NUCLEOTIDE SEQUENCE [LARGE SCALE GENOMIC DNA]</scope>
    <source>
        <strain evidence="4 5">CCUG 48205</strain>
    </source>
</reference>
<dbReference type="PROSITE" id="PS00583">
    <property type="entry name" value="PFKB_KINASES_1"/>
    <property type="match status" value="1"/>
</dbReference>
<evidence type="ECO:0000256" key="2">
    <source>
        <dbReference type="ARBA" id="ARBA00022777"/>
    </source>
</evidence>
<dbReference type="GO" id="GO:0016301">
    <property type="term" value="F:kinase activity"/>
    <property type="evidence" value="ECO:0007669"/>
    <property type="project" value="UniProtKB-KW"/>
</dbReference>
<dbReference type="CDD" id="cd01941">
    <property type="entry name" value="YeiC_kinase_like"/>
    <property type="match status" value="1"/>
</dbReference>
<organism evidence="4 5">
    <name type="scientific">Roseateles aquatilis</name>
    <dbReference type="NCBI Taxonomy" id="431061"/>
    <lineage>
        <taxon>Bacteria</taxon>
        <taxon>Pseudomonadati</taxon>
        <taxon>Pseudomonadota</taxon>
        <taxon>Betaproteobacteria</taxon>
        <taxon>Burkholderiales</taxon>
        <taxon>Sphaerotilaceae</taxon>
        <taxon>Roseateles</taxon>
    </lineage>
</organism>